<dbReference type="OrthoDB" id="687046at2759"/>
<keyword evidence="2" id="KW-1185">Reference proteome</keyword>
<evidence type="ECO:0000313" key="1">
    <source>
        <dbReference type="EMBL" id="KAF0925790.1"/>
    </source>
</evidence>
<reference evidence="1 2" key="1">
    <citation type="submission" date="2019-11" db="EMBL/GenBank/DDBJ databases">
        <title>Whole genome sequence of Oryza granulata.</title>
        <authorList>
            <person name="Li W."/>
        </authorList>
    </citation>
    <scope>NUCLEOTIDE SEQUENCE [LARGE SCALE GENOMIC DNA]</scope>
    <source>
        <strain evidence="2">cv. Menghai</strain>
        <tissue evidence="1">Leaf</tissue>
    </source>
</reference>
<name>A0A6G1EMD1_9ORYZ</name>
<dbReference type="EMBL" id="SPHZ02000003">
    <property type="protein sequence ID" value="KAF0925790.1"/>
    <property type="molecule type" value="Genomic_DNA"/>
</dbReference>
<accession>A0A6G1EMD1</accession>
<gene>
    <name evidence="1" type="ORF">E2562_018446</name>
</gene>
<organism evidence="1 2">
    <name type="scientific">Oryza meyeriana var. granulata</name>
    <dbReference type="NCBI Taxonomy" id="110450"/>
    <lineage>
        <taxon>Eukaryota</taxon>
        <taxon>Viridiplantae</taxon>
        <taxon>Streptophyta</taxon>
        <taxon>Embryophyta</taxon>
        <taxon>Tracheophyta</taxon>
        <taxon>Spermatophyta</taxon>
        <taxon>Magnoliopsida</taxon>
        <taxon>Liliopsida</taxon>
        <taxon>Poales</taxon>
        <taxon>Poaceae</taxon>
        <taxon>BOP clade</taxon>
        <taxon>Oryzoideae</taxon>
        <taxon>Oryzeae</taxon>
        <taxon>Oryzinae</taxon>
        <taxon>Oryza</taxon>
        <taxon>Oryza meyeriana</taxon>
    </lineage>
</organism>
<protein>
    <submittedName>
        <fullName evidence="1">Uncharacterized protein</fullName>
    </submittedName>
</protein>
<sequence length="158" mass="17141">MGAPPPLLGYFFHPADTPSTLPFMASKGRLYPAAFAPVNTADASSPTLSLDGFDATSGFTMYDIHLSLVLFLPVSLPFGILPRILVLDPASCHCTLLPQPRRNVLPNDHWRSGCRHFVGAAMLSRAHPSKLSFDVVCLTVDDKHPCAWVASYRDGDCS</sequence>
<comment type="caution">
    <text evidence="1">The sequence shown here is derived from an EMBL/GenBank/DDBJ whole genome shotgun (WGS) entry which is preliminary data.</text>
</comment>
<proteinExistence type="predicted"/>
<evidence type="ECO:0000313" key="2">
    <source>
        <dbReference type="Proteomes" id="UP000479710"/>
    </source>
</evidence>
<dbReference type="Proteomes" id="UP000479710">
    <property type="component" value="Unassembled WGS sequence"/>
</dbReference>
<dbReference type="AlphaFoldDB" id="A0A6G1EMD1"/>